<dbReference type="GO" id="GO:0003677">
    <property type="term" value="F:DNA binding"/>
    <property type="evidence" value="ECO:0007669"/>
    <property type="project" value="UniProtKB-KW"/>
</dbReference>
<name>A0A2T0BIQ9_9CLOT</name>
<protein>
    <submittedName>
        <fullName evidence="5">HTH-type transcriptional activator HxlR</fullName>
    </submittedName>
</protein>
<evidence type="ECO:0000256" key="3">
    <source>
        <dbReference type="ARBA" id="ARBA00023163"/>
    </source>
</evidence>
<evidence type="ECO:0000256" key="2">
    <source>
        <dbReference type="ARBA" id="ARBA00023125"/>
    </source>
</evidence>
<gene>
    <name evidence="5" type="primary">hxlR</name>
    <name evidence="5" type="ORF">CLVI_06840</name>
</gene>
<keyword evidence="3" id="KW-0804">Transcription</keyword>
<evidence type="ECO:0000313" key="6">
    <source>
        <dbReference type="Proteomes" id="UP000239471"/>
    </source>
</evidence>
<sequence length="108" mass="12873">MEKNKCIENPSFEYTLNIFVGKWKIRIVYWLGKKEVLRYGELKQLLPNITHKVLSHQLKELEADKIINRKEYPQVPPKVEYTLTEKGIDFIPVIKDLCTWAKKNRDDI</sequence>
<dbReference type="Pfam" id="PF01638">
    <property type="entry name" value="HxlR"/>
    <property type="match status" value="1"/>
</dbReference>
<dbReference type="InterPro" id="IPR036388">
    <property type="entry name" value="WH-like_DNA-bd_sf"/>
</dbReference>
<keyword evidence="2" id="KW-0238">DNA-binding</keyword>
<dbReference type="EMBL" id="PVXQ01000005">
    <property type="protein sequence ID" value="PRR83737.1"/>
    <property type="molecule type" value="Genomic_DNA"/>
</dbReference>
<dbReference type="OrthoDB" id="9791143at2"/>
<dbReference type="InterPro" id="IPR036390">
    <property type="entry name" value="WH_DNA-bd_sf"/>
</dbReference>
<dbReference type="AlphaFoldDB" id="A0A2T0BIQ9"/>
<dbReference type="RefSeq" id="WP_106058718.1">
    <property type="nucleotide sequence ID" value="NZ_PVXQ01000005.1"/>
</dbReference>
<organism evidence="5 6">
    <name type="scientific">Clostridium vincentii</name>
    <dbReference type="NCBI Taxonomy" id="52704"/>
    <lineage>
        <taxon>Bacteria</taxon>
        <taxon>Bacillati</taxon>
        <taxon>Bacillota</taxon>
        <taxon>Clostridia</taxon>
        <taxon>Eubacteriales</taxon>
        <taxon>Clostridiaceae</taxon>
        <taxon>Clostridium</taxon>
    </lineage>
</organism>
<accession>A0A2T0BIQ9</accession>
<reference evidence="5 6" key="1">
    <citation type="submission" date="2018-03" db="EMBL/GenBank/DDBJ databases">
        <title>Genome sequence of Clostridium vincentii DSM 10228.</title>
        <authorList>
            <person name="Poehlein A."/>
            <person name="Daniel R."/>
        </authorList>
    </citation>
    <scope>NUCLEOTIDE SEQUENCE [LARGE SCALE GENOMIC DNA]</scope>
    <source>
        <strain evidence="5 6">DSM 10228</strain>
    </source>
</reference>
<dbReference type="PROSITE" id="PS51118">
    <property type="entry name" value="HTH_HXLR"/>
    <property type="match status" value="1"/>
</dbReference>
<comment type="caution">
    <text evidence="5">The sequence shown here is derived from an EMBL/GenBank/DDBJ whole genome shotgun (WGS) entry which is preliminary data.</text>
</comment>
<dbReference type="PANTHER" id="PTHR33204:SF29">
    <property type="entry name" value="TRANSCRIPTIONAL REGULATOR"/>
    <property type="match status" value="1"/>
</dbReference>
<dbReference type="PANTHER" id="PTHR33204">
    <property type="entry name" value="TRANSCRIPTIONAL REGULATOR, MARR FAMILY"/>
    <property type="match status" value="1"/>
</dbReference>
<proteinExistence type="predicted"/>
<dbReference type="Gene3D" id="1.10.10.10">
    <property type="entry name" value="Winged helix-like DNA-binding domain superfamily/Winged helix DNA-binding domain"/>
    <property type="match status" value="1"/>
</dbReference>
<evidence type="ECO:0000313" key="5">
    <source>
        <dbReference type="EMBL" id="PRR83737.1"/>
    </source>
</evidence>
<dbReference type="InterPro" id="IPR002577">
    <property type="entry name" value="HTH_HxlR"/>
</dbReference>
<keyword evidence="6" id="KW-1185">Reference proteome</keyword>
<feature type="domain" description="HTH hxlR-type" evidence="4">
    <location>
        <begin position="6"/>
        <end position="108"/>
    </location>
</feature>
<keyword evidence="1" id="KW-0805">Transcription regulation</keyword>
<evidence type="ECO:0000256" key="1">
    <source>
        <dbReference type="ARBA" id="ARBA00023015"/>
    </source>
</evidence>
<dbReference type="Proteomes" id="UP000239471">
    <property type="component" value="Unassembled WGS sequence"/>
</dbReference>
<evidence type="ECO:0000259" key="4">
    <source>
        <dbReference type="PROSITE" id="PS51118"/>
    </source>
</evidence>
<dbReference type="SUPFAM" id="SSF46785">
    <property type="entry name" value="Winged helix' DNA-binding domain"/>
    <property type="match status" value="1"/>
</dbReference>